<dbReference type="InterPro" id="IPR015943">
    <property type="entry name" value="WD40/YVTN_repeat-like_dom_sf"/>
</dbReference>
<dbReference type="PANTHER" id="PTHR44525">
    <property type="entry name" value="WD REPEAT-CONTAINING PROTEIN 27"/>
    <property type="match status" value="1"/>
</dbReference>
<dbReference type="PROSITE" id="PS50082">
    <property type="entry name" value="WD_REPEATS_2"/>
    <property type="match status" value="1"/>
</dbReference>
<accession>A0A5J5MKD1</accession>
<dbReference type="InterPro" id="IPR001680">
    <property type="entry name" value="WD40_rpt"/>
</dbReference>
<dbReference type="InterPro" id="IPR042411">
    <property type="entry name" value="WDR27"/>
</dbReference>
<dbReference type="SMART" id="SM00320">
    <property type="entry name" value="WD40"/>
    <property type="match status" value="4"/>
</dbReference>
<dbReference type="Gene3D" id="2.130.10.10">
    <property type="entry name" value="YVTN repeat-like/Quinoprotein amine dehydrogenase"/>
    <property type="match status" value="2"/>
</dbReference>
<evidence type="ECO:0000313" key="4">
    <source>
        <dbReference type="Proteomes" id="UP000326062"/>
    </source>
</evidence>
<dbReference type="PROSITE" id="PS50294">
    <property type="entry name" value="WD_REPEATS_REGION"/>
    <property type="match status" value="1"/>
</dbReference>
<protein>
    <submittedName>
        <fullName evidence="3">Uncharacterized protein</fullName>
    </submittedName>
</protein>
<dbReference type="Pfam" id="PF00400">
    <property type="entry name" value="WD40"/>
    <property type="match status" value="1"/>
</dbReference>
<evidence type="ECO:0000256" key="2">
    <source>
        <dbReference type="SAM" id="MobiDB-lite"/>
    </source>
</evidence>
<feature type="compositionally biased region" description="Basic and acidic residues" evidence="2">
    <location>
        <begin position="257"/>
        <end position="269"/>
    </location>
</feature>
<feature type="compositionally biased region" description="Low complexity" evidence="2">
    <location>
        <begin position="691"/>
        <end position="708"/>
    </location>
</feature>
<comment type="caution">
    <text evidence="3">The sequence shown here is derived from an EMBL/GenBank/DDBJ whole genome shotgun (WGS) entry which is preliminary data.</text>
</comment>
<feature type="region of interest" description="Disordered" evidence="2">
    <location>
        <begin position="257"/>
        <end position="286"/>
    </location>
</feature>
<gene>
    <name evidence="3" type="ORF">FD755_008590</name>
</gene>
<proteinExistence type="predicted"/>
<evidence type="ECO:0000256" key="1">
    <source>
        <dbReference type="PROSITE-ProRule" id="PRU00221"/>
    </source>
</evidence>
<dbReference type="EMBL" id="VCEB01000003">
    <property type="protein sequence ID" value="KAB0380806.1"/>
    <property type="molecule type" value="Genomic_DNA"/>
</dbReference>
<sequence length="722" mass="79376">MEEPQEIFSRNDGRAGDIVVEKFLVDSMKPAAHVQLACSGRSCAFPLDGNELCIWDTRDPPQQLMILKGHCQPITAVTFGSRESPLLVCSASLDCVMMWGLDECRQEELQGRLPRGTVLGTLLGRVLCLRLSPDDRVVAVCAGNRVLMLDLESRSTLAELDGHHGPVTVAEFCAWQTHILISASEDRSFKVWDHRMGSLIHSSSVLTASPLLSLLLDPRSQQLVAGCTDGQLWIFSLVEGHHYRCVMHVDLRKKRESFSTRRAESKPGTRPEGGQPPSTKAPETGEETEVALPVLSLAACNCGFYNNLSETGSCLWIGSSAGLLIFNLASFELEGVLHYKDFRSLSVQVAGSCAVASRPCGREALCLLTSMFGSETALLEVDPAALLSSQQRPRRGPDLSALPSSCVSPTSPLYLGLKEKRTKPAAQKQAVFLPEEFHGQRSLVGYKYSKMLTMFSLEATYLLLCPWNSPDKNTEWVVIPFSRESFQPRDQTQSPKCNILSANLKFSVYPPCTPLGNHHSDLCVSESFSCLGCCEQCCWGHRGVFIFLNDSFCPSLSLFTAFILKSILSDIKIPCIPIYLNVRPETLKLLEENIGKTLSDINHSRILYDPTPRILEIKNRLWDSVGEGEARFPGPSRCFLISSPSQGPPGAQLPPRGLHAQTTHWFSTARFGRRATRLPRGEWTTQRQTMASGHSQVSVSSPASSGSALGRCPGGLQVLQHM</sequence>
<keyword evidence="4" id="KW-1185">Reference proteome</keyword>
<reference evidence="3 4" key="1">
    <citation type="submission" date="2019-06" db="EMBL/GenBank/DDBJ databases">
        <title>Discovery of a novel chromosome fission-fusion reversal in muntjac.</title>
        <authorList>
            <person name="Mudd A.B."/>
            <person name="Bredeson J.V."/>
            <person name="Baum R."/>
            <person name="Hockemeyer D."/>
            <person name="Rokhsar D.S."/>
        </authorList>
    </citation>
    <scope>NUCLEOTIDE SEQUENCE [LARGE SCALE GENOMIC DNA]</scope>
    <source>
        <strain evidence="3">UCam_UCB_Mr</strain>
        <tissue evidence="3">Fibroblast cell line</tissue>
    </source>
</reference>
<dbReference type="SUPFAM" id="SSF50978">
    <property type="entry name" value="WD40 repeat-like"/>
    <property type="match status" value="1"/>
</dbReference>
<dbReference type="InterPro" id="IPR036322">
    <property type="entry name" value="WD40_repeat_dom_sf"/>
</dbReference>
<name>A0A5J5MKD1_MUNRE</name>
<dbReference type="PANTHER" id="PTHR44525:SF1">
    <property type="entry name" value="WD REPEAT-CONTAINING PROTEIN 27"/>
    <property type="match status" value="1"/>
</dbReference>
<dbReference type="AlphaFoldDB" id="A0A5J5MKD1"/>
<feature type="region of interest" description="Disordered" evidence="2">
    <location>
        <begin position="684"/>
        <end position="714"/>
    </location>
</feature>
<organism evidence="3 4">
    <name type="scientific">Muntiacus reevesi</name>
    <name type="common">Reeves' muntjac</name>
    <name type="synonym">Cervus reevesi</name>
    <dbReference type="NCBI Taxonomy" id="9886"/>
    <lineage>
        <taxon>Eukaryota</taxon>
        <taxon>Metazoa</taxon>
        <taxon>Chordata</taxon>
        <taxon>Craniata</taxon>
        <taxon>Vertebrata</taxon>
        <taxon>Euteleostomi</taxon>
        <taxon>Mammalia</taxon>
        <taxon>Eutheria</taxon>
        <taxon>Laurasiatheria</taxon>
        <taxon>Artiodactyla</taxon>
        <taxon>Ruminantia</taxon>
        <taxon>Pecora</taxon>
        <taxon>Cervidae</taxon>
        <taxon>Muntiacinae</taxon>
        <taxon>Muntiacus</taxon>
    </lineage>
</organism>
<evidence type="ECO:0000313" key="3">
    <source>
        <dbReference type="EMBL" id="KAB0380806.1"/>
    </source>
</evidence>
<keyword evidence="1" id="KW-0853">WD repeat</keyword>
<feature type="repeat" description="WD" evidence="1">
    <location>
        <begin position="160"/>
        <end position="202"/>
    </location>
</feature>
<dbReference type="Proteomes" id="UP000326062">
    <property type="component" value="Chromosome 3"/>
</dbReference>